<sequence length="127" mass="13623">MQDDSDLDGEGYSSNISTGLTYAISLAGLRKGEGEGENFAQDPGQEIIRLAGTTTGFDNVIEARTWRTDGTGEAHESEFSVEFATEAGDRVSLDSWTATLTSRGKPERIEIPTTDTEESVPFGTVTP</sequence>
<evidence type="ECO:0000313" key="2">
    <source>
        <dbReference type="EMBL" id="BAF56029.1"/>
    </source>
</evidence>
<dbReference type="Proteomes" id="UP000006698">
    <property type="component" value="Plasmid pCGR1"/>
</dbReference>
<dbReference type="AlphaFoldDB" id="A0AB72VEL2"/>
<dbReference type="KEGG" id="cgt:cgR_p0016"/>
<reference evidence="2" key="1">
    <citation type="journal article" date="2007" name="Microbiology">
        <title>Comparative analysis of the Corynebacterium glutamicum group and complete genome sequence of strain R.</title>
        <authorList>
            <person name="Yukawa H."/>
            <person name="Omumasaba C.A."/>
            <person name="Nonaka H."/>
            <person name="Kos P."/>
            <person name="Okai N."/>
            <person name="Suzuki N."/>
            <person name="Suda M."/>
            <person name="Tsuge Y."/>
            <person name="Watanabe J."/>
            <person name="Ikeda Y."/>
            <person name="Vertes A.A."/>
            <person name="Inui M."/>
        </authorList>
    </citation>
    <scope>NUCLEOTIDE SEQUENCE</scope>
    <source>
        <strain evidence="2">R</strain>
        <plasmid evidence="2">pCGR1</plasmid>
    </source>
</reference>
<organism evidence="2">
    <name type="scientific">Corynebacterium glutamicum (strain R)</name>
    <dbReference type="NCBI Taxonomy" id="340322"/>
    <lineage>
        <taxon>Bacteria</taxon>
        <taxon>Bacillati</taxon>
        <taxon>Actinomycetota</taxon>
        <taxon>Actinomycetes</taxon>
        <taxon>Mycobacteriales</taxon>
        <taxon>Corynebacteriaceae</taxon>
        <taxon>Corynebacterium</taxon>
    </lineage>
</organism>
<accession>A0AB72VEL2</accession>
<gene>
    <name evidence="2" type="ordered locus">cgR_p0016</name>
</gene>
<feature type="region of interest" description="Disordered" evidence="1">
    <location>
        <begin position="103"/>
        <end position="127"/>
    </location>
</feature>
<protein>
    <submittedName>
        <fullName evidence="2">Uncharacterized protein</fullName>
    </submittedName>
</protein>
<dbReference type="EMBL" id="AP009045">
    <property type="protein sequence ID" value="BAF56029.1"/>
    <property type="molecule type" value="Genomic_DNA"/>
</dbReference>
<name>A0AB72VEL2_CORGB</name>
<evidence type="ECO:0000256" key="1">
    <source>
        <dbReference type="SAM" id="MobiDB-lite"/>
    </source>
</evidence>
<proteinExistence type="predicted"/>
<keyword evidence="2" id="KW-0614">Plasmid</keyword>
<dbReference type="NCBIfam" id="NF047353">
    <property type="entry name" value="tube_lmo2291"/>
    <property type="match status" value="1"/>
</dbReference>
<geneLocation type="plasmid" evidence="2">
    <name>pCGR1</name>
</geneLocation>